<name>A0AA42X096_SPHYA</name>
<reference evidence="1" key="1">
    <citation type="submission" date="2022-09" db="EMBL/GenBank/DDBJ databases">
        <title>Intensive care unit water sources are persistently colonized with multi-drug resistant bacteria and are the site of extensive horizontal gene transfer of antibiotic resistance genes.</title>
        <authorList>
            <person name="Diorio-Toth L."/>
        </authorList>
    </citation>
    <scope>NUCLEOTIDE SEQUENCE</scope>
    <source>
        <strain evidence="1">GD03659</strain>
    </source>
</reference>
<evidence type="ECO:0000313" key="1">
    <source>
        <dbReference type="EMBL" id="MDH2134028.1"/>
    </source>
</evidence>
<sequence length="436" mass="47929">MEIAMPQPSFDLDADIVELVPFIPRPTALDAAPLAEVAFRADAWLPDETARLRDAFAQDRTIDEIAAMLGRPRAGVATRIHDLGLRRNSRRSWSGWDDQELTRCYAQEPTAMLATRLGRGVNALYARARLLDLSEPGSPPYGGWEDAQLRAGYENGVPVAQIASLIGRPFAGVISRASALGLRHACQPGDWSDAEMTRALELAATGARYVAIVQVLTAEGFPSRNSRSLGQRLRKLGYGRGWGRPWITEEDEFLRHAYATGKSLTPLRERLGRTSHSIRWRAEALGLRGTHVHRDGFRQGPVWTAEEEARLRADYGKVPTRAIAENLGRGARAVLYHANRMGLTHGFMRAFIPAEDRAIRNAWTHGVSMVDVAQALGRDPAVIGKHAARIGCRFNDPARPARGPRTRRAKRTPVTLQSLLALEPAAAVDADLPFAA</sequence>
<organism evidence="1 2">
    <name type="scientific">Sphingobium yanoikuyae</name>
    <name type="common">Sphingomonas yanoikuyae</name>
    <dbReference type="NCBI Taxonomy" id="13690"/>
    <lineage>
        <taxon>Bacteria</taxon>
        <taxon>Pseudomonadati</taxon>
        <taxon>Pseudomonadota</taxon>
        <taxon>Alphaproteobacteria</taxon>
        <taxon>Sphingomonadales</taxon>
        <taxon>Sphingomonadaceae</taxon>
        <taxon>Sphingobium</taxon>
    </lineage>
</organism>
<dbReference type="AlphaFoldDB" id="A0AA42X096"/>
<dbReference type="RefSeq" id="WP_253204228.1">
    <property type="nucleotide sequence ID" value="NZ_JAOCKX010000047.1"/>
</dbReference>
<accession>A0AA42X096</accession>
<gene>
    <name evidence="1" type="ORF">N5J77_23125</name>
</gene>
<dbReference type="EMBL" id="JAOCKX010000047">
    <property type="protein sequence ID" value="MDH2134028.1"/>
    <property type="molecule type" value="Genomic_DNA"/>
</dbReference>
<evidence type="ECO:0000313" key="2">
    <source>
        <dbReference type="Proteomes" id="UP001162318"/>
    </source>
</evidence>
<protein>
    <submittedName>
        <fullName evidence="1">Uncharacterized protein</fullName>
    </submittedName>
</protein>
<dbReference type="Proteomes" id="UP001162318">
    <property type="component" value="Unassembled WGS sequence"/>
</dbReference>
<proteinExistence type="predicted"/>
<comment type="caution">
    <text evidence="1">The sequence shown here is derived from an EMBL/GenBank/DDBJ whole genome shotgun (WGS) entry which is preliminary data.</text>
</comment>